<organism evidence="2 3">
    <name type="scientific">Puia dinghuensis</name>
    <dbReference type="NCBI Taxonomy" id="1792502"/>
    <lineage>
        <taxon>Bacteria</taxon>
        <taxon>Pseudomonadati</taxon>
        <taxon>Bacteroidota</taxon>
        <taxon>Chitinophagia</taxon>
        <taxon>Chitinophagales</taxon>
        <taxon>Chitinophagaceae</taxon>
        <taxon>Puia</taxon>
    </lineage>
</organism>
<feature type="transmembrane region" description="Helical" evidence="1">
    <location>
        <begin position="133"/>
        <end position="152"/>
    </location>
</feature>
<proteinExistence type="predicted"/>
<gene>
    <name evidence="2" type="ORF">GCM10011511_18670</name>
</gene>
<feature type="transmembrane region" description="Helical" evidence="1">
    <location>
        <begin position="79"/>
        <end position="98"/>
    </location>
</feature>
<keyword evidence="1" id="KW-0472">Membrane</keyword>
<feature type="transmembrane region" description="Helical" evidence="1">
    <location>
        <begin position="447"/>
        <end position="466"/>
    </location>
</feature>
<keyword evidence="1" id="KW-0812">Transmembrane</keyword>
<comment type="caution">
    <text evidence="2">The sequence shown here is derived from an EMBL/GenBank/DDBJ whole genome shotgun (WGS) entry which is preliminary data.</text>
</comment>
<evidence type="ECO:0000313" key="2">
    <source>
        <dbReference type="EMBL" id="GGA95601.1"/>
    </source>
</evidence>
<keyword evidence="1" id="KW-1133">Transmembrane helix</keyword>
<feature type="transmembrane region" description="Helical" evidence="1">
    <location>
        <begin position="12"/>
        <end position="31"/>
    </location>
</feature>
<feature type="transmembrane region" description="Helical" evidence="1">
    <location>
        <begin position="110"/>
        <end position="127"/>
    </location>
</feature>
<evidence type="ECO:0000256" key="1">
    <source>
        <dbReference type="SAM" id="Phobius"/>
    </source>
</evidence>
<sequence length="494" mass="55826">MLKKLIQDWRWTTAAWLTVVLPIMAIEWIVFKCCYPYADFFTDSYSYIQAAAQGDLISFRPIGYSVFLRLVRVFTSSDTVLVTLQYALVQGATLGLVLSLRRWCGLKERPVGVLMAFVLLNPVIPYVCNYVSSDALFIGLSLIWLTVLMGILREPAWWRIWLQVGLLFAILNTRYVALYYPAVAALTVLLTKRGAGFKIWGVALSVGVVVAGTLGIKEITKRETGADLFSAFSGWQIANNVLNLYEHIPVDTAGLPSPECQELAGYVQRYFQAGRRQADTGQHMIGAAEVDETSSVTTMYMWARTSPLHQYMKAYKQQNKLSYFTAWNRVGVVFSQYGYFVVRRHPFAFLRYYGWPSTKTFFLPGLDVFAVYNEGHTEVDEVAKNWFHYPTLRPKVVSATIQARLLAPMPWIALLLNLSFIVVAALLLPSRALRLRDPVFTGSYELVSAFLLANACFCIFASPSVFRYQVLPMILLFVFTVSGISKSRIFFVPS</sequence>
<keyword evidence="3" id="KW-1185">Reference proteome</keyword>
<feature type="transmembrane region" description="Helical" evidence="1">
    <location>
        <begin position="405"/>
        <end position="427"/>
    </location>
</feature>
<dbReference type="EMBL" id="BMJC01000002">
    <property type="protein sequence ID" value="GGA95601.1"/>
    <property type="molecule type" value="Genomic_DNA"/>
</dbReference>
<protein>
    <submittedName>
        <fullName evidence="2">Uncharacterized protein</fullName>
    </submittedName>
</protein>
<dbReference type="AlphaFoldDB" id="A0A8J2XT33"/>
<reference evidence="2" key="1">
    <citation type="journal article" date="2014" name="Int. J. Syst. Evol. Microbiol.">
        <title>Complete genome sequence of Corynebacterium casei LMG S-19264T (=DSM 44701T), isolated from a smear-ripened cheese.</title>
        <authorList>
            <consortium name="US DOE Joint Genome Institute (JGI-PGF)"/>
            <person name="Walter F."/>
            <person name="Albersmeier A."/>
            <person name="Kalinowski J."/>
            <person name="Ruckert C."/>
        </authorList>
    </citation>
    <scope>NUCLEOTIDE SEQUENCE</scope>
    <source>
        <strain evidence="2">CGMCC 1.15448</strain>
    </source>
</reference>
<dbReference type="Proteomes" id="UP000607559">
    <property type="component" value="Unassembled WGS sequence"/>
</dbReference>
<feature type="transmembrane region" description="Helical" evidence="1">
    <location>
        <begin position="164"/>
        <end position="191"/>
    </location>
</feature>
<name>A0A8J2XT33_9BACT</name>
<accession>A0A8J2XT33</accession>
<reference evidence="2" key="2">
    <citation type="submission" date="2020-09" db="EMBL/GenBank/DDBJ databases">
        <authorList>
            <person name="Sun Q."/>
            <person name="Zhou Y."/>
        </authorList>
    </citation>
    <scope>NUCLEOTIDE SEQUENCE</scope>
    <source>
        <strain evidence="2">CGMCC 1.15448</strain>
    </source>
</reference>
<dbReference type="RefSeq" id="WP_188930883.1">
    <property type="nucleotide sequence ID" value="NZ_BMJC01000002.1"/>
</dbReference>
<evidence type="ECO:0000313" key="3">
    <source>
        <dbReference type="Proteomes" id="UP000607559"/>
    </source>
</evidence>
<feature type="transmembrane region" description="Helical" evidence="1">
    <location>
        <begin position="197"/>
        <end position="216"/>
    </location>
</feature>
<feature type="transmembrane region" description="Helical" evidence="1">
    <location>
        <begin position="473"/>
        <end position="491"/>
    </location>
</feature>